<gene>
    <name evidence="2" type="ORF">TPSB3V08_LOCUS257</name>
</gene>
<organism evidence="2">
    <name type="scientific">Timema poppense</name>
    <name type="common">Walking stick</name>
    <dbReference type="NCBI Taxonomy" id="170557"/>
    <lineage>
        <taxon>Eukaryota</taxon>
        <taxon>Metazoa</taxon>
        <taxon>Ecdysozoa</taxon>
        <taxon>Arthropoda</taxon>
        <taxon>Hexapoda</taxon>
        <taxon>Insecta</taxon>
        <taxon>Pterygota</taxon>
        <taxon>Neoptera</taxon>
        <taxon>Polyneoptera</taxon>
        <taxon>Phasmatodea</taxon>
        <taxon>Timematodea</taxon>
        <taxon>Timematoidea</taxon>
        <taxon>Timematidae</taxon>
        <taxon>Timema</taxon>
    </lineage>
</organism>
<evidence type="ECO:0000313" key="2">
    <source>
        <dbReference type="EMBL" id="CAD7395624.1"/>
    </source>
</evidence>
<sequence>MAGRQVSKQAGKQTVHPTEIRTSISPSSAVELNMTSALANYATEAAVSVQDLTLGIYCTADDGEIKVLNPVVCTGSDRNFRPGPLASNQPDPTRMTPYPVCPLDWVTCKVKGHGFRLRVEFKVKEEETFVLAYALHLKERGGQRQCMFQCHTNQCIYSSVMASLVLTDSSQLTFDSQHLGIDNSYKKWQLWVSLLDV</sequence>
<accession>A0A7R9CF98</accession>
<name>A0A7R9CF98_TIMPO</name>
<dbReference type="EMBL" id="OD000080">
    <property type="protein sequence ID" value="CAD7395624.1"/>
    <property type="molecule type" value="Genomic_DNA"/>
</dbReference>
<protein>
    <submittedName>
        <fullName evidence="2">Uncharacterized protein</fullName>
    </submittedName>
</protein>
<proteinExistence type="predicted"/>
<evidence type="ECO:0000256" key="1">
    <source>
        <dbReference type="SAM" id="MobiDB-lite"/>
    </source>
</evidence>
<reference evidence="2" key="1">
    <citation type="submission" date="2020-11" db="EMBL/GenBank/DDBJ databases">
        <authorList>
            <person name="Tran Van P."/>
        </authorList>
    </citation>
    <scope>NUCLEOTIDE SEQUENCE</scope>
</reference>
<feature type="region of interest" description="Disordered" evidence="1">
    <location>
        <begin position="1"/>
        <end position="22"/>
    </location>
</feature>
<dbReference type="AlphaFoldDB" id="A0A7R9CF98"/>